<dbReference type="Proteomes" id="UP000250235">
    <property type="component" value="Unassembled WGS sequence"/>
</dbReference>
<gene>
    <name evidence="2" type="ORF">F511_28605</name>
</gene>
<evidence type="ECO:0000256" key="1">
    <source>
        <dbReference type="SAM" id="MobiDB-lite"/>
    </source>
</evidence>
<dbReference type="EMBL" id="KQ987309">
    <property type="protein sequence ID" value="KZV57374.1"/>
    <property type="molecule type" value="Genomic_DNA"/>
</dbReference>
<feature type="compositionally biased region" description="Polar residues" evidence="1">
    <location>
        <begin position="157"/>
        <end position="169"/>
    </location>
</feature>
<accession>A0A2Z7DDH8</accession>
<dbReference type="AlphaFoldDB" id="A0A2Z7DDH8"/>
<organism evidence="2 3">
    <name type="scientific">Dorcoceras hygrometricum</name>
    <dbReference type="NCBI Taxonomy" id="472368"/>
    <lineage>
        <taxon>Eukaryota</taxon>
        <taxon>Viridiplantae</taxon>
        <taxon>Streptophyta</taxon>
        <taxon>Embryophyta</taxon>
        <taxon>Tracheophyta</taxon>
        <taxon>Spermatophyta</taxon>
        <taxon>Magnoliopsida</taxon>
        <taxon>eudicotyledons</taxon>
        <taxon>Gunneridae</taxon>
        <taxon>Pentapetalae</taxon>
        <taxon>asterids</taxon>
        <taxon>lamiids</taxon>
        <taxon>Lamiales</taxon>
        <taxon>Gesneriaceae</taxon>
        <taxon>Didymocarpoideae</taxon>
        <taxon>Trichosporeae</taxon>
        <taxon>Loxocarpinae</taxon>
        <taxon>Dorcoceras</taxon>
    </lineage>
</organism>
<protein>
    <submittedName>
        <fullName evidence="2">Uncharacterized protein</fullName>
    </submittedName>
</protein>
<dbReference type="OrthoDB" id="1937476at2759"/>
<feature type="region of interest" description="Disordered" evidence="1">
    <location>
        <begin position="155"/>
        <end position="211"/>
    </location>
</feature>
<reference evidence="2 3" key="1">
    <citation type="journal article" date="2015" name="Proc. Natl. Acad. Sci. U.S.A.">
        <title>The resurrection genome of Boea hygrometrica: A blueprint for survival of dehydration.</title>
        <authorList>
            <person name="Xiao L."/>
            <person name="Yang G."/>
            <person name="Zhang L."/>
            <person name="Yang X."/>
            <person name="Zhao S."/>
            <person name="Ji Z."/>
            <person name="Zhou Q."/>
            <person name="Hu M."/>
            <person name="Wang Y."/>
            <person name="Chen M."/>
            <person name="Xu Y."/>
            <person name="Jin H."/>
            <person name="Xiao X."/>
            <person name="Hu G."/>
            <person name="Bao F."/>
            <person name="Hu Y."/>
            <person name="Wan P."/>
            <person name="Li L."/>
            <person name="Deng X."/>
            <person name="Kuang T."/>
            <person name="Xiang C."/>
            <person name="Zhu J.K."/>
            <person name="Oliver M.J."/>
            <person name="He Y."/>
        </authorList>
    </citation>
    <scope>NUCLEOTIDE SEQUENCE [LARGE SCALE GENOMIC DNA]</scope>
    <source>
        <strain evidence="3">cv. XS01</strain>
    </source>
</reference>
<sequence length="211" mass="23034">MAAFSAVASALHQKMKFPVGDEVGEVLGDWKMARKCYVEEVRIEQKALKASFYAHPEAREDGIMLENVVGSGPESILHSAQEYVIPTNVENYKPNSALATPRVALLPRPARHSKSSSALATPRVPFYRERISRPAQHSKSSSALATPRVALLRERISPTSSAPKLSSTLAPPRVASLSKHKTSDQLGQKTCNNEVKHGQMAHLPEHSPLQA</sequence>
<keyword evidence="3" id="KW-1185">Reference proteome</keyword>
<evidence type="ECO:0000313" key="3">
    <source>
        <dbReference type="Proteomes" id="UP000250235"/>
    </source>
</evidence>
<proteinExistence type="predicted"/>
<name>A0A2Z7DDH8_9LAMI</name>
<feature type="compositionally biased region" description="Polar residues" evidence="1">
    <location>
        <begin position="184"/>
        <end position="193"/>
    </location>
</feature>
<evidence type="ECO:0000313" key="2">
    <source>
        <dbReference type="EMBL" id="KZV57374.1"/>
    </source>
</evidence>